<accession>A0ABP4RT53</accession>
<dbReference type="PROSITE" id="PS50949">
    <property type="entry name" value="HTH_GNTR"/>
    <property type="match status" value="1"/>
</dbReference>
<evidence type="ECO:0000313" key="6">
    <source>
        <dbReference type="Proteomes" id="UP001500618"/>
    </source>
</evidence>
<dbReference type="PANTHER" id="PTHR43537">
    <property type="entry name" value="TRANSCRIPTIONAL REGULATOR, GNTR FAMILY"/>
    <property type="match status" value="1"/>
</dbReference>
<dbReference type="SUPFAM" id="SSF46785">
    <property type="entry name" value="Winged helix' DNA-binding domain"/>
    <property type="match status" value="1"/>
</dbReference>
<feature type="domain" description="HTH gntR-type" evidence="4">
    <location>
        <begin position="1"/>
        <end position="62"/>
    </location>
</feature>
<proteinExistence type="predicted"/>
<dbReference type="SUPFAM" id="SSF48008">
    <property type="entry name" value="GntR ligand-binding domain-like"/>
    <property type="match status" value="1"/>
</dbReference>
<dbReference type="Pfam" id="PF00392">
    <property type="entry name" value="GntR"/>
    <property type="match status" value="1"/>
</dbReference>
<comment type="caution">
    <text evidence="5">The sequence shown here is derived from an EMBL/GenBank/DDBJ whole genome shotgun (WGS) entry which is preliminary data.</text>
</comment>
<evidence type="ECO:0000256" key="3">
    <source>
        <dbReference type="ARBA" id="ARBA00023163"/>
    </source>
</evidence>
<evidence type="ECO:0000313" key="5">
    <source>
        <dbReference type="EMBL" id="GAA1661339.1"/>
    </source>
</evidence>
<dbReference type="InterPro" id="IPR008920">
    <property type="entry name" value="TF_FadR/GntR_C"/>
</dbReference>
<dbReference type="InterPro" id="IPR000524">
    <property type="entry name" value="Tscrpt_reg_HTH_GntR"/>
</dbReference>
<keyword evidence="6" id="KW-1185">Reference proteome</keyword>
<dbReference type="CDD" id="cd07377">
    <property type="entry name" value="WHTH_GntR"/>
    <property type="match status" value="1"/>
</dbReference>
<dbReference type="InterPro" id="IPR036390">
    <property type="entry name" value="WH_DNA-bd_sf"/>
</dbReference>
<reference evidence="6" key="1">
    <citation type="journal article" date="2019" name="Int. J. Syst. Evol. Microbiol.">
        <title>The Global Catalogue of Microorganisms (GCM) 10K type strain sequencing project: providing services to taxonomists for standard genome sequencing and annotation.</title>
        <authorList>
            <consortium name="The Broad Institute Genomics Platform"/>
            <consortium name="The Broad Institute Genome Sequencing Center for Infectious Disease"/>
            <person name="Wu L."/>
            <person name="Ma J."/>
        </authorList>
    </citation>
    <scope>NUCLEOTIDE SEQUENCE [LARGE SCALE GENOMIC DNA]</scope>
    <source>
        <strain evidence="6">JCM 14718</strain>
    </source>
</reference>
<dbReference type="SMART" id="SM00895">
    <property type="entry name" value="FCD"/>
    <property type="match status" value="1"/>
</dbReference>
<dbReference type="PANTHER" id="PTHR43537:SF24">
    <property type="entry name" value="GLUCONATE OPERON TRANSCRIPTIONAL REPRESSOR"/>
    <property type="match status" value="1"/>
</dbReference>
<evidence type="ECO:0000259" key="4">
    <source>
        <dbReference type="PROSITE" id="PS50949"/>
    </source>
</evidence>
<dbReference type="Gene3D" id="1.10.10.10">
    <property type="entry name" value="Winged helix-like DNA-binding domain superfamily/Winged helix DNA-binding domain"/>
    <property type="match status" value="1"/>
</dbReference>
<dbReference type="Gene3D" id="1.20.120.530">
    <property type="entry name" value="GntR ligand-binding domain-like"/>
    <property type="match status" value="1"/>
</dbReference>
<dbReference type="InterPro" id="IPR036388">
    <property type="entry name" value="WH-like_DNA-bd_sf"/>
</dbReference>
<gene>
    <name evidence="5" type="ORF">GCM10009765_08570</name>
</gene>
<name>A0ABP4RT53_9ACTN</name>
<dbReference type="InterPro" id="IPR011711">
    <property type="entry name" value="GntR_C"/>
</dbReference>
<organism evidence="5 6">
    <name type="scientific">Fodinicola feengrottensis</name>
    <dbReference type="NCBI Taxonomy" id="435914"/>
    <lineage>
        <taxon>Bacteria</taxon>
        <taxon>Bacillati</taxon>
        <taxon>Actinomycetota</taxon>
        <taxon>Actinomycetes</taxon>
        <taxon>Mycobacteriales</taxon>
        <taxon>Fodinicola</taxon>
    </lineage>
</organism>
<dbReference type="EMBL" id="BAAANY010000002">
    <property type="protein sequence ID" value="GAA1661339.1"/>
    <property type="molecule type" value="Genomic_DNA"/>
</dbReference>
<sequence length="208" mass="23002">MYDELRKRILAGTYGPGFRLVIDGIASELGVSAVPAREAIRRLEAEGLVIFEPQVGARVSPVDPGQFTEELSVLAVLEGYATVLAAPLVRAQDLRLLREINARMVDCLDRMDSLTFGALNREFHAAIYARCPSPYLVELIEATTARLDRIRRTVFLQIPYRGKASIAEHDGLIDLMSTGAGPAAIETAAREHKLHTVQSFTEWQARRS</sequence>
<keyword evidence="2" id="KW-0238">DNA-binding</keyword>
<protein>
    <submittedName>
        <fullName evidence="5">GntR family transcriptional regulator</fullName>
    </submittedName>
</protein>
<dbReference type="Pfam" id="PF07729">
    <property type="entry name" value="FCD"/>
    <property type="match status" value="1"/>
</dbReference>
<keyword evidence="3" id="KW-0804">Transcription</keyword>
<dbReference type="SMART" id="SM00345">
    <property type="entry name" value="HTH_GNTR"/>
    <property type="match status" value="1"/>
</dbReference>
<evidence type="ECO:0000256" key="1">
    <source>
        <dbReference type="ARBA" id="ARBA00023015"/>
    </source>
</evidence>
<evidence type="ECO:0000256" key="2">
    <source>
        <dbReference type="ARBA" id="ARBA00023125"/>
    </source>
</evidence>
<dbReference type="Proteomes" id="UP001500618">
    <property type="component" value="Unassembled WGS sequence"/>
</dbReference>
<keyword evidence="1" id="KW-0805">Transcription regulation</keyword>